<evidence type="ECO:0000259" key="3">
    <source>
        <dbReference type="Pfam" id="PF00303"/>
    </source>
</evidence>
<dbReference type="Gene3D" id="3.30.572.10">
    <property type="entry name" value="Thymidylate synthase/dCMP hydroxymethylase domain"/>
    <property type="match status" value="1"/>
</dbReference>
<organism evidence="4 5">
    <name type="scientific">Xanthomarina gelatinilytica</name>
    <dbReference type="NCBI Taxonomy" id="1137281"/>
    <lineage>
        <taxon>Bacteria</taxon>
        <taxon>Pseudomonadati</taxon>
        <taxon>Bacteroidota</taxon>
        <taxon>Flavobacteriia</taxon>
        <taxon>Flavobacteriales</taxon>
        <taxon>Flavobacteriaceae</taxon>
        <taxon>Xanthomarina</taxon>
    </lineage>
</organism>
<evidence type="ECO:0000313" key="5">
    <source>
        <dbReference type="Proteomes" id="UP000263268"/>
    </source>
</evidence>
<dbReference type="EMBL" id="DPRK01000175">
    <property type="protein sequence ID" value="HCY82037.1"/>
    <property type="molecule type" value="Genomic_DNA"/>
</dbReference>
<dbReference type="GO" id="GO:0032259">
    <property type="term" value="P:methylation"/>
    <property type="evidence" value="ECO:0007669"/>
    <property type="project" value="UniProtKB-KW"/>
</dbReference>
<dbReference type="InterPro" id="IPR023451">
    <property type="entry name" value="Thymidate_synth/dCMP_Mease_dom"/>
</dbReference>
<sequence>MISNVENIKGLFKAKYLNGKFVTDKTGVKTIEIINASFEADKDYILRPPNTSYIKRELEWYESQSLNVDDIPGETPAIWKAVADKDGKINSNYGYLIFSEDNFSQYQSVLAELGENPDSRRATMIYTRPDIQMDAFSNGMSDFICTNNVQYFIRDNQLITSVYMRSNDAVFGYNNDLAWQKYVRDKLIDDLETDTYKRYEPGPIYWNVGSLHVYERHFELLDKYYLAADNRLYQL</sequence>
<dbReference type="InterPro" id="IPR036926">
    <property type="entry name" value="Thymidate_synth/dCMP_Mease_sf"/>
</dbReference>
<evidence type="ECO:0000313" key="4">
    <source>
        <dbReference type="EMBL" id="HCY82037.1"/>
    </source>
</evidence>
<evidence type="ECO:0000256" key="1">
    <source>
        <dbReference type="ARBA" id="ARBA00022603"/>
    </source>
</evidence>
<dbReference type="GO" id="GO:0005829">
    <property type="term" value="C:cytosol"/>
    <property type="evidence" value="ECO:0007669"/>
    <property type="project" value="TreeGrafter"/>
</dbReference>
<keyword evidence="2" id="KW-0808">Transferase</keyword>
<protein>
    <submittedName>
        <fullName evidence="4">dCMP hydroxymethylase</fullName>
    </submittedName>
</protein>
<dbReference type="Proteomes" id="UP000263268">
    <property type="component" value="Unassembled WGS sequence"/>
</dbReference>
<dbReference type="SUPFAM" id="SSF55831">
    <property type="entry name" value="Thymidylate synthase/dCMP hydroxymethylase"/>
    <property type="match status" value="1"/>
</dbReference>
<dbReference type="GO" id="GO:0004799">
    <property type="term" value="F:thymidylate synthase activity"/>
    <property type="evidence" value="ECO:0007669"/>
    <property type="project" value="TreeGrafter"/>
</dbReference>
<comment type="caution">
    <text evidence="4">The sequence shown here is derived from an EMBL/GenBank/DDBJ whole genome shotgun (WGS) entry which is preliminary data.</text>
</comment>
<reference evidence="4 5" key="1">
    <citation type="journal article" date="2018" name="Nat. Biotechnol.">
        <title>A standardized bacterial taxonomy based on genome phylogeny substantially revises the tree of life.</title>
        <authorList>
            <person name="Parks D.H."/>
            <person name="Chuvochina M."/>
            <person name="Waite D.W."/>
            <person name="Rinke C."/>
            <person name="Skarshewski A."/>
            <person name="Chaumeil P.A."/>
            <person name="Hugenholtz P."/>
        </authorList>
    </citation>
    <scope>NUCLEOTIDE SEQUENCE [LARGE SCALE GENOMIC DNA]</scope>
    <source>
        <strain evidence="4">UBA10227</strain>
    </source>
</reference>
<dbReference type="GO" id="GO:0047153">
    <property type="term" value="F:deoxycytidylate 5-hydroxymethyltransferase activity"/>
    <property type="evidence" value="ECO:0007669"/>
    <property type="project" value="InterPro"/>
</dbReference>
<proteinExistence type="predicted"/>
<dbReference type="PANTHER" id="PTHR11548">
    <property type="entry name" value="THYMIDYLATE SYNTHASE 1"/>
    <property type="match status" value="1"/>
</dbReference>
<dbReference type="InterPro" id="IPR014619">
    <property type="entry name" value="Deoxycytidylate_hydroxyMease"/>
</dbReference>
<dbReference type="AlphaFoldDB" id="A0A3D6BTP8"/>
<name>A0A3D6BTP8_9FLAO</name>
<feature type="domain" description="Thymidylate synthase/dCMP hydroxymethylase" evidence="3">
    <location>
        <begin position="18"/>
        <end position="223"/>
    </location>
</feature>
<dbReference type="PANTHER" id="PTHR11548:SF1">
    <property type="entry name" value="THYMIDYLATE SYNTHASE 1"/>
    <property type="match status" value="1"/>
</dbReference>
<dbReference type="PIRSF" id="PIRSF036750">
    <property type="entry name" value="dCMP_HMase"/>
    <property type="match status" value="1"/>
</dbReference>
<dbReference type="Pfam" id="PF00303">
    <property type="entry name" value="Thymidylat_synt"/>
    <property type="match status" value="1"/>
</dbReference>
<dbReference type="GO" id="GO:0006231">
    <property type="term" value="P:dTMP biosynthetic process"/>
    <property type="evidence" value="ECO:0007669"/>
    <property type="project" value="TreeGrafter"/>
</dbReference>
<keyword evidence="1 4" id="KW-0489">Methyltransferase</keyword>
<dbReference type="InterPro" id="IPR045097">
    <property type="entry name" value="Thymidate_synth/dCMP_Mease"/>
</dbReference>
<gene>
    <name evidence="4" type="ORF">DHV22_10765</name>
</gene>
<evidence type="ECO:0000256" key="2">
    <source>
        <dbReference type="ARBA" id="ARBA00022679"/>
    </source>
</evidence>
<accession>A0A3D6BTP8</accession>